<comment type="caution">
    <text evidence="3">The sequence shown here is derived from an EMBL/GenBank/DDBJ whole genome shotgun (WGS) entry which is preliminary data.</text>
</comment>
<proteinExistence type="predicted"/>
<dbReference type="InterPro" id="IPR058706">
    <property type="entry name" value="zf-C2H2_AHC1-like"/>
</dbReference>
<protein>
    <recommendedName>
        <fullName evidence="2">AHC1-like C2H2 zinc-finger domain-containing protein</fullName>
    </recommendedName>
</protein>
<dbReference type="EMBL" id="JAPEVB010000001">
    <property type="protein sequence ID" value="KAJ4396281.1"/>
    <property type="molecule type" value="Genomic_DNA"/>
</dbReference>
<sequence length="615" mass="65837">MPNQQDALTLATSPRALKRKASDCDEEFEDVKDAGAKRPRVEYSVATPPETPSASSLRPEYFSPSPVTAKVSSEQTDHIADIVNEHFGQEILLRHQELRFINQELAKCQAALEQLRRCHLIPYPTACPTPQQMLDIVDGSVPAVQSKTGGPSPQWAPPYGVVDGPYARHYAKWLIPDPKFDGQIPEWVQMSEATRSVEGRSTRNSVVSLPEGTTIGKRIARGQCGQKLPSTIPAAPKTKGPCILKRNDGVMVKLVCFGCQREDFSSTQGFINHVRISHSAELKSHEEAAIRCGQPIDDSEIAAPVVEEKASAAQASAAQVTTGTVHPLARTDATAEQNALARILQNIDSSLKLFHQGKLPEVTSVPSMSSQPDFADVDSKPSKSFVGSSATPFLSHLLQGRNFKGDLLAHVEDAKTKVDLDDYIGEDDVDDGEQQAGHSQEVERAKNTITSVGARIPVPATLGPARAVPSPVAGPEQHQSTMKSRSTHLSLDPTASRLSALASSSNDEDGPSVGDLNVMDEHSPSTAISNSAPSLTSDDGGDDSDDDASSSDASDADALEEDITEVNPEFHEDHLVQHAAGTSSGTQKKDDSKHVTFVTPVPGKASSGVRRKANV</sequence>
<feature type="domain" description="AHC1-like C2H2 zinc-finger" evidence="2">
    <location>
        <begin position="239"/>
        <end position="299"/>
    </location>
</feature>
<accession>A0A9W8YZS9</accession>
<feature type="compositionally biased region" description="Polar residues" evidence="1">
    <location>
        <begin position="524"/>
        <end position="536"/>
    </location>
</feature>
<gene>
    <name evidence="3" type="ORF">N0V93_000500</name>
</gene>
<feature type="compositionally biased region" description="Polar residues" evidence="1">
    <location>
        <begin position="1"/>
        <end position="12"/>
    </location>
</feature>
<feature type="region of interest" description="Disordered" evidence="1">
    <location>
        <begin position="1"/>
        <end position="61"/>
    </location>
</feature>
<evidence type="ECO:0000313" key="4">
    <source>
        <dbReference type="Proteomes" id="UP001140453"/>
    </source>
</evidence>
<organism evidence="3 4">
    <name type="scientific">Gnomoniopsis smithogilvyi</name>
    <dbReference type="NCBI Taxonomy" id="1191159"/>
    <lineage>
        <taxon>Eukaryota</taxon>
        <taxon>Fungi</taxon>
        <taxon>Dikarya</taxon>
        <taxon>Ascomycota</taxon>
        <taxon>Pezizomycotina</taxon>
        <taxon>Sordariomycetes</taxon>
        <taxon>Sordariomycetidae</taxon>
        <taxon>Diaporthales</taxon>
        <taxon>Gnomoniaceae</taxon>
        <taxon>Gnomoniopsis</taxon>
    </lineage>
</organism>
<feature type="compositionally biased region" description="Polar residues" evidence="1">
    <location>
        <begin position="477"/>
        <end position="489"/>
    </location>
</feature>
<feature type="compositionally biased region" description="Acidic residues" evidence="1">
    <location>
        <begin position="539"/>
        <end position="564"/>
    </location>
</feature>
<dbReference type="OrthoDB" id="5355528at2759"/>
<reference evidence="3" key="1">
    <citation type="submission" date="2022-10" db="EMBL/GenBank/DDBJ databases">
        <title>Tapping the CABI collections for fungal endophytes: first genome assemblies for Collariella, Neodidymelliopsis, Ascochyta clinopodiicola, Didymella pomorum, Didymosphaeria variabile, Neocosmospora piperis and Neocucurbitaria cava.</title>
        <authorList>
            <person name="Hill R."/>
        </authorList>
    </citation>
    <scope>NUCLEOTIDE SEQUENCE</scope>
    <source>
        <strain evidence="3">IMI 355082</strain>
    </source>
</reference>
<feature type="region of interest" description="Disordered" evidence="1">
    <location>
        <begin position="424"/>
        <end position="615"/>
    </location>
</feature>
<dbReference type="AlphaFoldDB" id="A0A9W8YZS9"/>
<evidence type="ECO:0000259" key="2">
    <source>
        <dbReference type="Pfam" id="PF25909"/>
    </source>
</evidence>
<feature type="compositionally biased region" description="Low complexity" evidence="1">
    <location>
        <begin position="495"/>
        <end position="505"/>
    </location>
</feature>
<keyword evidence="4" id="KW-1185">Reference proteome</keyword>
<dbReference type="Pfam" id="PF25909">
    <property type="entry name" value="zf-C2H2_AHC1"/>
    <property type="match status" value="1"/>
</dbReference>
<feature type="compositionally biased region" description="Basic and acidic residues" evidence="1">
    <location>
        <begin position="31"/>
        <end position="41"/>
    </location>
</feature>
<evidence type="ECO:0000313" key="3">
    <source>
        <dbReference type="EMBL" id="KAJ4396281.1"/>
    </source>
</evidence>
<evidence type="ECO:0000256" key="1">
    <source>
        <dbReference type="SAM" id="MobiDB-lite"/>
    </source>
</evidence>
<dbReference type="Proteomes" id="UP001140453">
    <property type="component" value="Unassembled WGS sequence"/>
</dbReference>
<feature type="compositionally biased region" description="Acidic residues" evidence="1">
    <location>
        <begin position="424"/>
        <end position="433"/>
    </location>
</feature>
<name>A0A9W8YZS9_9PEZI</name>